<reference evidence="3 4" key="1">
    <citation type="journal article" date="2018" name="Nat. Ecol. Evol.">
        <title>Pezizomycetes genomes reveal the molecular basis of ectomycorrhizal truffle lifestyle.</title>
        <authorList>
            <person name="Murat C."/>
            <person name="Payen T."/>
            <person name="Noel B."/>
            <person name="Kuo A."/>
            <person name="Morin E."/>
            <person name="Chen J."/>
            <person name="Kohler A."/>
            <person name="Krizsan K."/>
            <person name="Balestrini R."/>
            <person name="Da Silva C."/>
            <person name="Montanini B."/>
            <person name="Hainaut M."/>
            <person name="Levati E."/>
            <person name="Barry K.W."/>
            <person name="Belfiori B."/>
            <person name="Cichocki N."/>
            <person name="Clum A."/>
            <person name="Dockter R.B."/>
            <person name="Fauchery L."/>
            <person name="Guy J."/>
            <person name="Iotti M."/>
            <person name="Le Tacon F."/>
            <person name="Lindquist E.A."/>
            <person name="Lipzen A."/>
            <person name="Malagnac F."/>
            <person name="Mello A."/>
            <person name="Molinier V."/>
            <person name="Miyauchi S."/>
            <person name="Poulain J."/>
            <person name="Riccioni C."/>
            <person name="Rubini A."/>
            <person name="Sitrit Y."/>
            <person name="Splivallo R."/>
            <person name="Traeger S."/>
            <person name="Wang M."/>
            <person name="Zifcakova L."/>
            <person name="Wipf D."/>
            <person name="Zambonelli A."/>
            <person name="Paolocci F."/>
            <person name="Nowrousian M."/>
            <person name="Ottonello S."/>
            <person name="Baldrian P."/>
            <person name="Spatafora J.W."/>
            <person name="Henrissat B."/>
            <person name="Nagy L.G."/>
            <person name="Aury J.M."/>
            <person name="Wincker P."/>
            <person name="Grigoriev I.V."/>
            <person name="Bonfante P."/>
            <person name="Martin F.M."/>
        </authorList>
    </citation>
    <scope>NUCLEOTIDE SEQUENCE [LARGE SCALE GENOMIC DNA]</scope>
    <source>
        <strain evidence="3 4">120613-1</strain>
    </source>
</reference>
<feature type="region of interest" description="Disordered" evidence="1">
    <location>
        <begin position="569"/>
        <end position="590"/>
    </location>
</feature>
<feature type="chain" id="PRO_5018211017" description="Enterotoxin" evidence="2">
    <location>
        <begin position="26"/>
        <end position="903"/>
    </location>
</feature>
<keyword evidence="2" id="KW-0732">Signal</keyword>
<evidence type="ECO:0000256" key="2">
    <source>
        <dbReference type="SAM" id="SignalP"/>
    </source>
</evidence>
<protein>
    <recommendedName>
        <fullName evidence="5">Enterotoxin</fullName>
    </recommendedName>
</protein>
<proteinExistence type="predicted"/>
<organism evidence="3 4">
    <name type="scientific">Choiromyces venosus 120613-1</name>
    <dbReference type="NCBI Taxonomy" id="1336337"/>
    <lineage>
        <taxon>Eukaryota</taxon>
        <taxon>Fungi</taxon>
        <taxon>Dikarya</taxon>
        <taxon>Ascomycota</taxon>
        <taxon>Pezizomycotina</taxon>
        <taxon>Pezizomycetes</taxon>
        <taxon>Pezizales</taxon>
        <taxon>Tuberaceae</taxon>
        <taxon>Choiromyces</taxon>
    </lineage>
</organism>
<dbReference type="EMBL" id="ML120395">
    <property type="protein sequence ID" value="RPA98528.1"/>
    <property type="molecule type" value="Genomic_DNA"/>
</dbReference>
<evidence type="ECO:0000256" key="1">
    <source>
        <dbReference type="SAM" id="MobiDB-lite"/>
    </source>
</evidence>
<accession>A0A3N4JNH3</accession>
<feature type="signal peptide" evidence="2">
    <location>
        <begin position="1"/>
        <end position="25"/>
    </location>
</feature>
<evidence type="ECO:0000313" key="3">
    <source>
        <dbReference type="EMBL" id="RPA98528.1"/>
    </source>
</evidence>
<dbReference type="OrthoDB" id="5290768at2759"/>
<evidence type="ECO:0008006" key="5">
    <source>
        <dbReference type="Google" id="ProtNLM"/>
    </source>
</evidence>
<keyword evidence="4" id="KW-1185">Reference proteome</keyword>
<evidence type="ECO:0000313" key="4">
    <source>
        <dbReference type="Proteomes" id="UP000276215"/>
    </source>
</evidence>
<dbReference type="AlphaFoldDB" id="A0A3N4JNH3"/>
<gene>
    <name evidence="3" type="ORF">L873DRAFT_1844226</name>
</gene>
<sequence>MRRISHVAAWTALSLPLFSWAAAQARDDAPLTENSTSLEIRPTPTVQTAPGSVGFSTSTPEPQATFVTITTTRPNPTLPSHLSLPTSLFPSDDPVFAIINQSPARRTPITPGEAATVCKSPAWELKLSNWIFSNAHDWLELYTLKYKDSYEVRRHGLVGSIAYRYLGEPNFRCGIGMTQTCVAWCKDIVMAVEDLNEAKNVYFVLSSISHFTAVADLVHSGLDSAQGNVGLMAPKMAHTFFWWKETPDDQKRAVIMHFTLLGIQNIFKVMSPFIPWIQVLDKLSERLNSYESDLKRVKEDEHIAWLFMRTAHLLNVEWGWTMRNKKDVPTVAQERGFYIHATGFRGDRTDRYWRDDYGLQQGHWWNYKGQEWTPSKRSFWKVNNQVWRTPRGGDWNAMDKYTPDGWKRREDDNIEQGGNKIPPSHTEYTKLGYWQEKTKDFNDLVKWKEERDKDGSQMMVDAYKMGWSVFTGWIPEALMGINMWTAEPEHQDREPEFNGANLAMAIGKMTSDSRQGLKAGVANLMNPTNISETGKITDQITKNVFFKTLNAALKAQQVYITCTVDHRIRKDPSKNTGGTPAQSCKKDNTGPQDLKACVPYTAEEAARRGIGNSRDGGELACYMYKWAARGRTPRHHNEAPFGSDEWEQWGVSSADIITSSVRAHLLQLEDYELAKPLSAGTLQTAKSIAQPDTAGVFTIPVCVSRHSINAPIESFSLLSELNPHSGSKHLPCDCGFWGEDTERVWRDVGLWNQDPDHYRVTLCPRQTSSHTDDPLEKFVSGCRLGTKKSAGIRRFGTDSRCGVITWLLSELKKRGVPAELPEPLRLAIWCRIDKGWWSRLHECKGVTADTPWGSILDELDGIVRSVGEGDVGKDMTEGEFWKQIEETEPVEELLLKPFGIGPK</sequence>
<name>A0A3N4JNH3_9PEZI</name>
<dbReference type="Proteomes" id="UP000276215">
    <property type="component" value="Unassembled WGS sequence"/>
</dbReference>